<evidence type="ECO:0000256" key="1">
    <source>
        <dbReference type="SAM" id="MobiDB-lite"/>
    </source>
</evidence>
<protein>
    <submittedName>
        <fullName evidence="3">Nitroreductase family protein</fullName>
    </submittedName>
</protein>
<dbReference type="RefSeq" id="WP_313272543.1">
    <property type="nucleotide sequence ID" value="NZ_JASXSX010000001.1"/>
</dbReference>
<dbReference type="InterPro" id="IPR000415">
    <property type="entry name" value="Nitroreductase-like"/>
</dbReference>
<evidence type="ECO:0000259" key="2">
    <source>
        <dbReference type="Pfam" id="PF00881"/>
    </source>
</evidence>
<name>A0ABU3I9Z1_9ACTO</name>
<dbReference type="Gene3D" id="3.40.109.10">
    <property type="entry name" value="NADH Oxidase"/>
    <property type="match status" value="1"/>
</dbReference>
<accession>A0ABU3I9Z1</accession>
<evidence type="ECO:0000313" key="3">
    <source>
        <dbReference type="EMBL" id="MDT3767185.1"/>
    </source>
</evidence>
<reference evidence="3 4" key="1">
    <citation type="submission" date="2023-06" db="EMBL/GenBank/DDBJ databases">
        <title>Draft genome sequence of Gleimia hominis type strain CCUG 57540T.</title>
        <authorList>
            <person name="Salva-Serra F."/>
            <person name="Cardew S."/>
            <person name="Jensie Markopoulos S."/>
            <person name="Ohlen M."/>
            <person name="Inganas E."/>
            <person name="Svensson-Stadler L."/>
            <person name="Moore E.R.B."/>
        </authorList>
    </citation>
    <scope>NUCLEOTIDE SEQUENCE [LARGE SCALE GENOMIC DNA]</scope>
    <source>
        <strain evidence="3 4">CCUG 57540</strain>
    </source>
</reference>
<dbReference type="PANTHER" id="PTHR43543">
    <property type="entry name" value="MALONIC SEMIALDEHYDE REDUCTASE RUTE-RELATED"/>
    <property type="match status" value="1"/>
</dbReference>
<sequence length="198" mass="22160">MTNKFEHAVLTEDQFNKLFADAHSQRTFEPEEPDVELIRRAYNLMKWAPTEFNISSLRLDLFTSEDARESVAQTMSPGNRAAVKAAPYLLVLSYDEAFENQLPKLGLGNQLIDSLTGNLEMAHDNAIMQAGYLILTLRALGLHLCPMSGANFEEMNDTVFSDSSRHPFLVLVAGTRPTDEGMRPRSGRVEDTDVITTH</sequence>
<keyword evidence="4" id="KW-1185">Reference proteome</keyword>
<gene>
    <name evidence="3" type="ORF">QS713_03775</name>
</gene>
<dbReference type="Proteomes" id="UP001247542">
    <property type="component" value="Unassembled WGS sequence"/>
</dbReference>
<dbReference type="PANTHER" id="PTHR43543:SF1">
    <property type="entry name" value="MALONIC SEMIALDEHYDE REDUCTASE RUTE-RELATED"/>
    <property type="match status" value="1"/>
</dbReference>
<feature type="region of interest" description="Disordered" evidence="1">
    <location>
        <begin position="178"/>
        <end position="198"/>
    </location>
</feature>
<dbReference type="InterPro" id="IPR029479">
    <property type="entry name" value="Nitroreductase"/>
</dbReference>
<feature type="domain" description="Nitroreductase" evidence="2">
    <location>
        <begin position="23"/>
        <end position="159"/>
    </location>
</feature>
<dbReference type="InterPro" id="IPR050461">
    <property type="entry name" value="Nitroreductase_HadB/RutE"/>
</dbReference>
<dbReference type="Pfam" id="PF00881">
    <property type="entry name" value="Nitroreductase"/>
    <property type="match status" value="1"/>
</dbReference>
<proteinExistence type="predicted"/>
<dbReference type="SUPFAM" id="SSF55469">
    <property type="entry name" value="FMN-dependent nitroreductase-like"/>
    <property type="match status" value="1"/>
</dbReference>
<evidence type="ECO:0000313" key="4">
    <source>
        <dbReference type="Proteomes" id="UP001247542"/>
    </source>
</evidence>
<comment type="caution">
    <text evidence="3">The sequence shown here is derived from an EMBL/GenBank/DDBJ whole genome shotgun (WGS) entry which is preliminary data.</text>
</comment>
<feature type="compositionally biased region" description="Basic and acidic residues" evidence="1">
    <location>
        <begin position="178"/>
        <end position="191"/>
    </location>
</feature>
<dbReference type="EMBL" id="JASXSX010000001">
    <property type="protein sequence ID" value="MDT3767185.1"/>
    <property type="molecule type" value="Genomic_DNA"/>
</dbReference>
<organism evidence="3 4">
    <name type="scientific">Gleimia hominis</name>
    <dbReference type="NCBI Taxonomy" id="595468"/>
    <lineage>
        <taxon>Bacteria</taxon>
        <taxon>Bacillati</taxon>
        <taxon>Actinomycetota</taxon>
        <taxon>Actinomycetes</taxon>
        <taxon>Actinomycetales</taxon>
        <taxon>Actinomycetaceae</taxon>
        <taxon>Gleimia</taxon>
    </lineage>
</organism>